<protein>
    <submittedName>
        <fullName evidence="4">Conidial pigment biosynthesis scytalone dehydratase Arp1</fullName>
    </submittedName>
</protein>
<dbReference type="Proteomes" id="UP000234275">
    <property type="component" value="Unassembled WGS sequence"/>
</dbReference>
<dbReference type="InterPro" id="IPR032710">
    <property type="entry name" value="NTF2-like_dom_sf"/>
</dbReference>
<dbReference type="STRING" id="1392250.A0A2I2GDE0"/>
<dbReference type="OrthoDB" id="5281072at2759"/>
<feature type="domain" description="Scytalone dehydratase-like" evidence="3">
    <location>
        <begin position="8"/>
        <end position="152"/>
    </location>
</feature>
<evidence type="ECO:0000256" key="2">
    <source>
        <dbReference type="ARBA" id="ARBA00023239"/>
    </source>
</evidence>
<evidence type="ECO:0000259" key="3">
    <source>
        <dbReference type="Pfam" id="PF02982"/>
    </source>
</evidence>
<dbReference type="EMBL" id="MSFO01000003">
    <property type="protein sequence ID" value="PLB50909.1"/>
    <property type="molecule type" value="Genomic_DNA"/>
</dbReference>
<dbReference type="InterPro" id="IPR049884">
    <property type="entry name" value="Scytalone_dh"/>
</dbReference>
<evidence type="ECO:0000313" key="4">
    <source>
        <dbReference type="EMBL" id="PLB50909.1"/>
    </source>
</evidence>
<dbReference type="GO" id="GO:0016829">
    <property type="term" value="F:lyase activity"/>
    <property type="evidence" value="ECO:0007669"/>
    <property type="project" value="UniProtKB-KW"/>
</dbReference>
<accession>A0A2I2GDE0</accession>
<comment type="caution">
    <text evidence="4">The sequence shown here is derived from an EMBL/GenBank/DDBJ whole genome shotgun (WGS) entry which is preliminary data.</text>
</comment>
<evidence type="ECO:0000256" key="1">
    <source>
        <dbReference type="ARBA" id="ARBA00008584"/>
    </source>
</evidence>
<proteinExistence type="inferred from homology"/>
<dbReference type="Gene3D" id="3.10.450.50">
    <property type="match status" value="1"/>
</dbReference>
<reference evidence="4 5" key="1">
    <citation type="submission" date="2016-12" db="EMBL/GenBank/DDBJ databases">
        <title>The genomes of Aspergillus section Nigri reveals drivers in fungal speciation.</title>
        <authorList>
            <consortium name="DOE Joint Genome Institute"/>
            <person name="Vesth T.C."/>
            <person name="Nybo J."/>
            <person name="Theobald S."/>
            <person name="Brandl J."/>
            <person name="Frisvad J.C."/>
            <person name="Nielsen K.F."/>
            <person name="Lyhne E.K."/>
            <person name="Kogle M.E."/>
            <person name="Kuo A."/>
            <person name="Riley R."/>
            <person name="Clum A."/>
            <person name="Nolan M."/>
            <person name="Lipzen A."/>
            <person name="Salamov A."/>
            <person name="Henrissat B."/>
            <person name="Wiebenga A."/>
            <person name="De Vries R.P."/>
            <person name="Grigoriev I.V."/>
            <person name="Mortensen U.H."/>
            <person name="Andersen M.R."/>
            <person name="Baker S.E."/>
        </authorList>
    </citation>
    <scope>NUCLEOTIDE SEQUENCE [LARGE SCALE GENOMIC DNA]</scope>
    <source>
        <strain evidence="4 5">IBT 23096</strain>
    </source>
</reference>
<dbReference type="AlphaFoldDB" id="A0A2I2GDE0"/>
<comment type="similarity">
    <text evidence="1">Belongs to the scytalone dehydratase family.</text>
</comment>
<keyword evidence="5" id="KW-1185">Reference proteome</keyword>
<dbReference type="VEuPathDB" id="FungiDB:P170DRAFT_436001"/>
<dbReference type="GeneID" id="36556763"/>
<organism evidence="4 5">
    <name type="scientific">Aspergillus steynii IBT 23096</name>
    <dbReference type="NCBI Taxonomy" id="1392250"/>
    <lineage>
        <taxon>Eukaryota</taxon>
        <taxon>Fungi</taxon>
        <taxon>Dikarya</taxon>
        <taxon>Ascomycota</taxon>
        <taxon>Pezizomycotina</taxon>
        <taxon>Eurotiomycetes</taxon>
        <taxon>Eurotiomycetidae</taxon>
        <taxon>Eurotiales</taxon>
        <taxon>Aspergillaceae</taxon>
        <taxon>Aspergillus</taxon>
        <taxon>Aspergillus subgen. Circumdati</taxon>
    </lineage>
</organism>
<dbReference type="SUPFAM" id="SSF54427">
    <property type="entry name" value="NTF2-like"/>
    <property type="match status" value="1"/>
</dbReference>
<dbReference type="Pfam" id="PF02982">
    <property type="entry name" value="Scytalone_dh"/>
    <property type="match status" value="1"/>
</dbReference>
<name>A0A2I2GDE0_9EURO</name>
<gene>
    <name evidence="4" type="ORF">P170DRAFT_436001</name>
</gene>
<sequence length="155" mass="16939">MSDPSIPLACQNLLHDWATSIDTKSWARMPAIFAPTIDVDYSALGQPKATAVQPSVYISQFSDPNQLGNPDIQSHHLVGACKWTRESESRASVDFQIMTVLRRAPRDGNAAVLATGHGVNTMEFTQVDGEWKIAALKVEVLWIDGDFAAIFAPDV</sequence>
<dbReference type="RefSeq" id="XP_024706211.1">
    <property type="nucleotide sequence ID" value="XM_024849064.1"/>
</dbReference>
<evidence type="ECO:0000313" key="5">
    <source>
        <dbReference type="Proteomes" id="UP000234275"/>
    </source>
</evidence>
<keyword evidence="2" id="KW-0456">Lyase</keyword>